<dbReference type="GO" id="GO:0003676">
    <property type="term" value="F:nucleic acid binding"/>
    <property type="evidence" value="ECO:0007669"/>
    <property type="project" value="InterPro"/>
</dbReference>
<dbReference type="HOGENOM" id="CLU_162317_0_0_1"/>
<dbReference type="InParanoid" id="A0A061FRD7"/>
<evidence type="ECO:0000256" key="1">
    <source>
        <dbReference type="SAM" id="MobiDB-lite"/>
    </source>
</evidence>
<proteinExistence type="predicted"/>
<dbReference type="Proteomes" id="UP000026915">
    <property type="component" value="Chromosome 10"/>
</dbReference>
<name>A0A061FRD7_THECC</name>
<dbReference type="SUPFAM" id="SSF53098">
    <property type="entry name" value="Ribonuclease H-like"/>
    <property type="match status" value="1"/>
</dbReference>
<reference evidence="2 3" key="1">
    <citation type="journal article" date="2013" name="Genome Biol.">
        <title>The genome sequence of the most widely cultivated cacao type and its use to identify candidate genes regulating pod color.</title>
        <authorList>
            <person name="Motamayor J.C."/>
            <person name="Mockaitis K."/>
            <person name="Schmutz J."/>
            <person name="Haiminen N."/>
            <person name="Iii D.L."/>
            <person name="Cornejo O."/>
            <person name="Findley S.D."/>
            <person name="Zheng P."/>
            <person name="Utro F."/>
            <person name="Royaert S."/>
            <person name="Saski C."/>
            <person name="Jenkins J."/>
            <person name="Podicheti R."/>
            <person name="Zhao M."/>
            <person name="Scheffler B.E."/>
            <person name="Stack J.C."/>
            <person name="Feltus F.A."/>
            <person name="Mustiga G.M."/>
            <person name="Amores F."/>
            <person name="Phillips W."/>
            <person name="Marelli J.P."/>
            <person name="May G.D."/>
            <person name="Shapiro H."/>
            <person name="Ma J."/>
            <person name="Bustamante C.D."/>
            <person name="Schnell R.J."/>
            <person name="Main D."/>
            <person name="Gilbert D."/>
            <person name="Parida L."/>
            <person name="Kuhn D.N."/>
        </authorList>
    </citation>
    <scope>NUCLEOTIDE SEQUENCE [LARGE SCALE GENOMIC DNA]</scope>
    <source>
        <strain evidence="3">cv. Matina 1-6</strain>
    </source>
</reference>
<dbReference type="CDD" id="cd06222">
    <property type="entry name" value="RNase_H_like"/>
    <property type="match status" value="1"/>
</dbReference>
<dbReference type="AlphaFoldDB" id="A0A061FRD7"/>
<gene>
    <name evidence="2" type="ORF">TCM_045280</name>
</gene>
<evidence type="ECO:0000313" key="3">
    <source>
        <dbReference type="Proteomes" id="UP000026915"/>
    </source>
</evidence>
<feature type="region of interest" description="Disordered" evidence="1">
    <location>
        <begin position="16"/>
        <end position="39"/>
    </location>
</feature>
<protein>
    <recommendedName>
        <fullName evidence="4">RNase H type-1 domain-containing protein</fullName>
    </recommendedName>
</protein>
<organism evidence="2 3">
    <name type="scientific">Theobroma cacao</name>
    <name type="common">Cacao</name>
    <name type="synonym">Cocoa</name>
    <dbReference type="NCBI Taxonomy" id="3641"/>
    <lineage>
        <taxon>Eukaryota</taxon>
        <taxon>Viridiplantae</taxon>
        <taxon>Streptophyta</taxon>
        <taxon>Embryophyta</taxon>
        <taxon>Tracheophyta</taxon>
        <taxon>Spermatophyta</taxon>
        <taxon>Magnoliopsida</taxon>
        <taxon>eudicotyledons</taxon>
        <taxon>Gunneridae</taxon>
        <taxon>Pentapetalae</taxon>
        <taxon>rosids</taxon>
        <taxon>malvids</taxon>
        <taxon>Malvales</taxon>
        <taxon>Malvaceae</taxon>
        <taxon>Byttnerioideae</taxon>
        <taxon>Theobroma</taxon>
    </lineage>
</organism>
<dbReference type="InterPro" id="IPR036397">
    <property type="entry name" value="RNaseH_sf"/>
</dbReference>
<sequence length="97" mass="10505">MFSVPACIYASCSKQNSRKKSNVDGAARGCPSPSSMGGAMRDHEIRVKILFSKPPGHGDSNVTEILAIKDAFYLFATSLWCSTHSLIVESDSSNFVF</sequence>
<dbReference type="InterPro" id="IPR044730">
    <property type="entry name" value="RNase_H-like_dom_plant"/>
</dbReference>
<dbReference type="Gramene" id="EOY19890">
    <property type="protein sequence ID" value="EOY19890"/>
    <property type="gene ID" value="TCM_045280"/>
</dbReference>
<evidence type="ECO:0000313" key="2">
    <source>
        <dbReference type="EMBL" id="EOY19890.1"/>
    </source>
</evidence>
<accession>A0A061FRD7</accession>
<evidence type="ECO:0008006" key="4">
    <source>
        <dbReference type="Google" id="ProtNLM"/>
    </source>
</evidence>
<dbReference type="InterPro" id="IPR012337">
    <property type="entry name" value="RNaseH-like_sf"/>
</dbReference>
<dbReference type="EMBL" id="CM001888">
    <property type="protein sequence ID" value="EOY19890.1"/>
    <property type="molecule type" value="Genomic_DNA"/>
</dbReference>
<dbReference type="Gene3D" id="3.30.420.10">
    <property type="entry name" value="Ribonuclease H-like superfamily/Ribonuclease H"/>
    <property type="match status" value="1"/>
</dbReference>
<keyword evidence="3" id="KW-1185">Reference proteome</keyword>